<dbReference type="EMBL" id="JBGNYA010000001">
    <property type="protein sequence ID" value="MFA1611683.1"/>
    <property type="molecule type" value="Genomic_DNA"/>
</dbReference>
<keyword evidence="4" id="KW-1185">Reference proteome</keyword>
<evidence type="ECO:0000313" key="4">
    <source>
        <dbReference type="Proteomes" id="UP001570511"/>
    </source>
</evidence>
<name>A0ABD5MCT5_9EURY</name>
<sequence length="461" mass="51625">MTESLEDALQQADSPVDFVRSPARGADTGHLRLFTDLPDEVTNWREEQSAWADSVALADLSHHMTDLYVEGPDALDLFADLGINDFSSFEPGQAKQFAATSPDGYLIGDGILFHLGEDEFNLVGYGPINWVEFHAETGDYDVATERDEHGGLREGPPKTFRYQVQGPDALDLIKDVVDGDLPDVPFFNFRPVSIAGHEINALRHGMLNEPGFEFFGPWEHAEDVRTAIMETGRDYDIRRIGSKAYPTNVITAAWMSIPLPAIYHDHELLEEYREWLDVNSFEGALAIGGSLDSEDITDHYLTPVEAGHGRFVDLDHDFVGRDAVAEQLKQKERTRVTLVWDQAATTDLYGGALFDDDATYRYTDLPVADWALTQNDKVLKDGDVVGIANNTRYLYFERRMFSLCAIDEEYAEPGTEVSILWGEPDSGNPRVEDHEQTEVTATVAPAPYFEDKRKTADYNAD</sequence>
<feature type="binding site" evidence="1">
    <location>
        <position position="213"/>
    </location>
    <ligand>
        <name>substrate</name>
    </ligand>
</feature>
<evidence type="ECO:0000313" key="3">
    <source>
        <dbReference type="EMBL" id="MFA1611683.1"/>
    </source>
</evidence>
<dbReference type="InterPro" id="IPR006222">
    <property type="entry name" value="GCVT_N"/>
</dbReference>
<dbReference type="Gene3D" id="3.30.1360.120">
    <property type="entry name" value="Probable tRNA modification gtpase trme, domain 1"/>
    <property type="match status" value="1"/>
</dbReference>
<feature type="domain" description="GCVT N-terminal" evidence="2">
    <location>
        <begin position="42"/>
        <end position="245"/>
    </location>
</feature>
<keyword evidence="3" id="KW-0808">Transferase</keyword>
<dbReference type="AlphaFoldDB" id="A0ABD5MCT5"/>
<evidence type="ECO:0000256" key="1">
    <source>
        <dbReference type="PIRSR" id="PIRSR006487-1"/>
    </source>
</evidence>
<gene>
    <name evidence="3" type="ORF">OS889_11785</name>
</gene>
<dbReference type="PANTHER" id="PTHR43757:SF2">
    <property type="entry name" value="AMINOMETHYLTRANSFERASE, MITOCHONDRIAL"/>
    <property type="match status" value="1"/>
</dbReference>
<reference evidence="3 4" key="1">
    <citation type="submission" date="2024-08" db="EMBL/GenBank/DDBJ databases">
        <title>Halobellus sp. MBLA0158 whole genome sequence.</title>
        <authorList>
            <person name="Hwang C.Y."/>
            <person name="Cho E.-S."/>
            <person name="Seo M.-J."/>
        </authorList>
    </citation>
    <scope>NUCLEOTIDE SEQUENCE [LARGE SCALE GENOMIC DNA]</scope>
    <source>
        <strain evidence="3 4">MBLA0158</strain>
    </source>
</reference>
<dbReference type="PANTHER" id="PTHR43757">
    <property type="entry name" value="AMINOMETHYLTRANSFERASE"/>
    <property type="match status" value="1"/>
</dbReference>
<dbReference type="InterPro" id="IPR027266">
    <property type="entry name" value="TrmE/GcvT-like"/>
</dbReference>
<dbReference type="InterPro" id="IPR028896">
    <property type="entry name" value="GcvT/YgfZ/DmdA"/>
</dbReference>
<accession>A0ABD5MCT5</accession>
<protein>
    <submittedName>
        <fullName evidence="3">Aminomethyl transferase family protein</fullName>
    </submittedName>
</protein>
<dbReference type="Pfam" id="PF01571">
    <property type="entry name" value="GCV_T"/>
    <property type="match status" value="1"/>
</dbReference>
<comment type="caution">
    <text evidence="3">The sequence shown here is derived from an EMBL/GenBank/DDBJ whole genome shotgun (WGS) entry which is preliminary data.</text>
</comment>
<dbReference type="RefSeq" id="WP_372390039.1">
    <property type="nucleotide sequence ID" value="NZ_JBGNYA010000001.1"/>
</dbReference>
<proteinExistence type="predicted"/>
<organism evidence="3 4">
    <name type="scientific">Halobellus rubicundus</name>
    <dbReference type="NCBI Taxonomy" id="2996466"/>
    <lineage>
        <taxon>Archaea</taxon>
        <taxon>Methanobacteriati</taxon>
        <taxon>Methanobacteriota</taxon>
        <taxon>Stenosarchaea group</taxon>
        <taxon>Halobacteria</taxon>
        <taxon>Halobacteriales</taxon>
        <taxon>Haloferacaceae</taxon>
        <taxon>Halobellus</taxon>
    </lineage>
</organism>
<evidence type="ECO:0000259" key="2">
    <source>
        <dbReference type="Pfam" id="PF01571"/>
    </source>
</evidence>
<dbReference type="GO" id="GO:0016740">
    <property type="term" value="F:transferase activity"/>
    <property type="evidence" value="ECO:0007669"/>
    <property type="project" value="UniProtKB-KW"/>
</dbReference>
<dbReference type="Proteomes" id="UP001570511">
    <property type="component" value="Unassembled WGS sequence"/>
</dbReference>
<dbReference type="SUPFAM" id="SSF103025">
    <property type="entry name" value="Folate-binding domain"/>
    <property type="match status" value="1"/>
</dbReference>